<name>A0ABD3BGE1_9LAMI</name>
<sequence>MAVRKLSSTLKKLLAPPLHLPFINPPSISQNFTKSPLFAKPFSSQPGLGNEAIATQQLSNYVMSGRADDWKSHEEDASDSELEWERPEEGFIKVNVRTAFCLAPVKVGAIASVFRDSLAHQQCGFIQPFYNGRYWPGIEYLAIFKSVNLASYNGYMNVVIESVNKEVVDTITEYINSVKNTPTLTYDLETEPDSEMTVEEVEREFLKLIAWRIPPGGTYRFVHVYKEVNRLADYMAINEVMKEASDGLKVFESELGPYRSI</sequence>
<protein>
    <submittedName>
        <fullName evidence="1">Uncharacterized protein</fullName>
    </submittedName>
</protein>
<dbReference type="AlphaFoldDB" id="A0ABD3BGE1"/>
<proteinExistence type="predicted"/>
<dbReference type="Proteomes" id="UP001632038">
    <property type="component" value="Unassembled WGS sequence"/>
</dbReference>
<dbReference type="CDD" id="cd06222">
    <property type="entry name" value="RNase_H_like"/>
    <property type="match status" value="1"/>
</dbReference>
<keyword evidence="2" id="KW-1185">Reference proteome</keyword>
<dbReference type="InterPro" id="IPR053151">
    <property type="entry name" value="RNase_H-like"/>
</dbReference>
<organism evidence="1 2">
    <name type="scientific">Castilleja foliolosa</name>
    <dbReference type="NCBI Taxonomy" id="1961234"/>
    <lineage>
        <taxon>Eukaryota</taxon>
        <taxon>Viridiplantae</taxon>
        <taxon>Streptophyta</taxon>
        <taxon>Embryophyta</taxon>
        <taxon>Tracheophyta</taxon>
        <taxon>Spermatophyta</taxon>
        <taxon>Magnoliopsida</taxon>
        <taxon>eudicotyledons</taxon>
        <taxon>Gunneridae</taxon>
        <taxon>Pentapetalae</taxon>
        <taxon>asterids</taxon>
        <taxon>lamiids</taxon>
        <taxon>Lamiales</taxon>
        <taxon>Orobanchaceae</taxon>
        <taxon>Pedicularideae</taxon>
        <taxon>Castillejinae</taxon>
        <taxon>Castilleja</taxon>
    </lineage>
</organism>
<dbReference type="PANTHER" id="PTHR47723">
    <property type="entry name" value="OS05G0353850 PROTEIN"/>
    <property type="match status" value="1"/>
</dbReference>
<accession>A0ABD3BGE1</accession>
<comment type="caution">
    <text evidence="1">The sequence shown here is derived from an EMBL/GenBank/DDBJ whole genome shotgun (WGS) entry which is preliminary data.</text>
</comment>
<dbReference type="InterPro" id="IPR044730">
    <property type="entry name" value="RNase_H-like_dom_plant"/>
</dbReference>
<evidence type="ECO:0000313" key="1">
    <source>
        <dbReference type="EMBL" id="KAL3616349.1"/>
    </source>
</evidence>
<gene>
    <name evidence="1" type="ORF">CASFOL_039739</name>
</gene>
<evidence type="ECO:0000313" key="2">
    <source>
        <dbReference type="Proteomes" id="UP001632038"/>
    </source>
</evidence>
<dbReference type="EMBL" id="JAVIJP010000092">
    <property type="protein sequence ID" value="KAL3616349.1"/>
    <property type="molecule type" value="Genomic_DNA"/>
</dbReference>
<dbReference type="PANTHER" id="PTHR47723:SF19">
    <property type="entry name" value="POLYNUCLEOTIDYL TRANSFERASE, RIBONUCLEASE H-LIKE SUPERFAMILY PROTEIN"/>
    <property type="match status" value="1"/>
</dbReference>
<reference evidence="2" key="1">
    <citation type="journal article" date="2024" name="IScience">
        <title>Strigolactones Initiate the Formation of Haustorium-like Structures in Castilleja.</title>
        <authorList>
            <person name="Buerger M."/>
            <person name="Peterson D."/>
            <person name="Chory J."/>
        </authorList>
    </citation>
    <scope>NUCLEOTIDE SEQUENCE [LARGE SCALE GENOMIC DNA]</scope>
</reference>